<gene>
    <name evidence="1" type="ORF">AWB68_05387</name>
</gene>
<comment type="caution">
    <text evidence="1">The sequence shown here is derived from an EMBL/GenBank/DDBJ whole genome shotgun (WGS) entry which is preliminary data.</text>
</comment>
<dbReference type="Proteomes" id="UP000054770">
    <property type="component" value="Unassembled WGS sequence"/>
</dbReference>
<sequence length="53" mass="5961">MKRRMSFEALRTRAPFAVAPVDIIGTPRTDVVSVQYLSDIATASRRKERVTVP</sequence>
<organism evidence="1 2">
    <name type="scientific">Caballeronia choica</name>
    <dbReference type="NCBI Taxonomy" id="326476"/>
    <lineage>
        <taxon>Bacteria</taxon>
        <taxon>Pseudomonadati</taxon>
        <taxon>Pseudomonadota</taxon>
        <taxon>Betaproteobacteria</taxon>
        <taxon>Burkholderiales</taxon>
        <taxon>Burkholderiaceae</taxon>
        <taxon>Caballeronia</taxon>
    </lineage>
</organism>
<dbReference type="EMBL" id="FCON02000077">
    <property type="protein sequence ID" value="SAL78286.1"/>
    <property type="molecule type" value="Genomic_DNA"/>
</dbReference>
<keyword evidence="2" id="KW-1185">Reference proteome</keyword>
<accession>A0A158KAZ2</accession>
<protein>
    <submittedName>
        <fullName evidence="1">Uncharacterized protein</fullName>
    </submittedName>
</protein>
<dbReference type="AlphaFoldDB" id="A0A158KAZ2"/>
<evidence type="ECO:0000313" key="2">
    <source>
        <dbReference type="Proteomes" id="UP000054770"/>
    </source>
</evidence>
<name>A0A158KAZ2_9BURK</name>
<evidence type="ECO:0000313" key="1">
    <source>
        <dbReference type="EMBL" id="SAL78286.1"/>
    </source>
</evidence>
<reference evidence="1" key="1">
    <citation type="submission" date="2016-01" db="EMBL/GenBank/DDBJ databases">
        <authorList>
            <person name="Peeters C."/>
        </authorList>
    </citation>
    <scope>NUCLEOTIDE SEQUENCE [LARGE SCALE GENOMIC DNA]</scope>
    <source>
        <strain evidence="1">LMG 22940</strain>
    </source>
</reference>
<proteinExistence type="predicted"/>